<feature type="domain" description="General secretion pathway GspH" evidence="12">
    <location>
        <begin position="51"/>
        <end position="167"/>
    </location>
</feature>
<evidence type="ECO:0000313" key="13">
    <source>
        <dbReference type="EMBL" id="RBI67829.1"/>
    </source>
</evidence>
<evidence type="ECO:0000256" key="4">
    <source>
        <dbReference type="ARBA" id="ARBA00022481"/>
    </source>
</evidence>
<dbReference type="Pfam" id="PF07963">
    <property type="entry name" value="N_methyl"/>
    <property type="match status" value="1"/>
</dbReference>
<dbReference type="InterPro" id="IPR012902">
    <property type="entry name" value="N_methyl_site"/>
</dbReference>
<protein>
    <recommendedName>
        <fullName evidence="2">Type II secretion system protein H</fullName>
    </recommendedName>
    <alternativeName>
        <fullName evidence="10">General secretion pathway protein H</fullName>
    </alternativeName>
</protein>
<dbReference type="GO" id="GO:0015628">
    <property type="term" value="P:protein secretion by the type II secretion system"/>
    <property type="evidence" value="ECO:0007669"/>
    <property type="project" value="InterPro"/>
</dbReference>
<keyword evidence="8 11" id="KW-0472">Membrane</keyword>
<evidence type="ECO:0000256" key="9">
    <source>
        <dbReference type="ARBA" id="ARBA00025772"/>
    </source>
</evidence>
<evidence type="ECO:0000313" key="14">
    <source>
        <dbReference type="Proteomes" id="UP000252204"/>
    </source>
</evidence>
<dbReference type="NCBIfam" id="TIGR02532">
    <property type="entry name" value="IV_pilin_GFxxxE"/>
    <property type="match status" value="1"/>
</dbReference>
<evidence type="ECO:0000256" key="8">
    <source>
        <dbReference type="ARBA" id="ARBA00023136"/>
    </source>
</evidence>
<evidence type="ECO:0000256" key="3">
    <source>
        <dbReference type="ARBA" id="ARBA00022475"/>
    </source>
</evidence>
<dbReference type="RefSeq" id="WP_113269476.1">
    <property type="nucleotide sequence ID" value="NZ_QNTU01000004.1"/>
</dbReference>
<comment type="similarity">
    <text evidence="9">Belongs to the GSP H family.</text>
</comment>
<evidence type="ECO:0000259" key="12">
    <source>
        <dbReference type="Pfam" id="PF12019"/>
    </source>
</evidence>
<dbReference type="InterPro" id="IPR045584">
    <property type="entry name" value="Pilin-like"/>
</dbReference>
<evidence type="ECO:0000256" key="7">
    <source>
        <dbReference type="ARBA" id="ARBA00022989"/>
    </source>
</evidence>
<keyword evidence="5" id="KW-0997">Cell inner membrane</keyword>
<evidence type="ECO:0000256" key="5">
    <source>
        <dbReference type="ARBA" id="ARBA00022519"/>
    </source>
</evidence>
<comment type="subcellular location">
    <subcellularLocation>
        <location evidence="1">Cell inner membrane</location>
        <topology evidence="1">Single-pass membrane protein</topology>
    </subcellularLocation>
</comment>
<keyword evidence="7 11" id="KW-1133">Transmembrane helix</keyword>
<dbReference type="OrthoDB" id="6198194at2"/>
<dbReference type="GO" id="GO:0005886">
    <property type="term" value="C:plasma membrane"/>
    <property type="evidence" value="ECO:0007669"/>
    <property type="project" value="UniProtKB-SubCell"/>
</dbReference>
<keyword evidence="3" id="KW-1003">Cell membrane</keyword>
<feature type="transmembrane region" description="Helical" evidence="11">
    <location>
        <begin position="16"/>
        <end position="36"/>
    </location>
</feature>
<keyword evidence="14" id="KW-1185">Reference proteome</keyword>
<dbReference type="EMBL" id="QNTU01000004">
    <property type="protein sequence ID" value="RBI67829.1"/>
    <property type="molecule type" value="Genomic_DNA"/>
</dbReference>
<dbReference type="Gene3D" id="3.55.40.10">
    <property type="entry name" value="minor pseudopilin epsh domain"/>
    <property type="match status" value="1"/>
</dbReference>
<evidence type="ECO:0000256" key="1">
    <source>
        <dbReference type="ARBA" id="ARBA00004377"/>
    </source>
</evidence>
<dbReference type="AlphaFoldDB" id="A0A365TRE8"/>
<comment type="caution">
    <text evidence="13">The sequence shown here is derived from an EMBL/GenBank/DDBJ whole genome shotgun (WGS) entry which is preliminary data.</text>
</comment>
<dbReference type="SUPFAM" id="SSF54523">
    <property type="entry name" value="Pili subunits"/>
    <property type="match status" value="1"/>
</dbReference>
<sequence>MNDAHNGTRTLSRNGFTLLELLISLLLVGIIAAWGLPNFQALGERIAQTSEVNRFQSAFSLARNTAISQRSQITICPASEGRTACDSEWSGELMIIKGDKTDSVQADDILRVIPAQENTEVAYSRGWSRIRYNSMGYTSGYNGSFAICSGNSVESSMGKKLVLSQLGRLRIDEAPIDC</sequence>
<evidence type="ECO:0000256" key="11">
    <source>
        <dbReference type="SAM" id="Phobius"/>
    </source>
</evidence>
<evidence type="ECO:0000256" key="6">
    <source>
        <dbReference type="ARBA" id="ARBA00022692"/>
    </source>
</evidence>
<proteinExistence type="inferred from homology"/>
<name>A0A365TRE8_9GAMM</name>
<keyword evidence="6 11" id="KW-0812">Transmembrane</keyword>
<gene>
    <name evidence="13" type="ORF">DQ400_09100</name>
</gene>
<organism evidence="13 14">
    <name type="scientific">Vreelandella sulfidaeris</name>
    <dbReference type="NCBI Taxonomy" id="115553"/>
    <lineage>
        <taxon>Bacteria</taxon>
        <taxon>Pseudomonadati</taxon>
        <taxon>Pseudomonadota</taxon>
        <taxon>Gammaproteobacteria</taxon>
        <taxon>Oceanospirillales</taxon>
        <taxon>Halomonadaceae</taxon>
        <taxon>Vreelandella</taxon>
    </lineage>
</organism>
<evidence type="ECO:0000256" key="2">
    <source>
        <dbReference type="ARBA" id="ARBA00021549"/>
    </source>
</evidence>
<dbReference type="InterPro" id="IPR022346">
    <property type="entry name" value="T2SS_GspH"/>
</dbReference>
<dbReference type="GO" id="GO:0015627">
    <property type="term" value="C:type II protein secretion system complex"/>
    <property type="evidence" value="ECO:0007669"/>
    <property type="project" value="InterPro"/>
</dbReference>
<keyword evidence="4" id="KW-0488">Methylation</keyword>
<dbReference type="Proteomes" id="UP000252204">
    <property type="component" value="Unassembled WGS sequence"/>
</dbReference>
<accession>A0A365TRE8</accession>
<evidence type="ECO:0000256" key="10">
    <source>
        <dbReference type="ARBA" id="ARBA00030775"/>
    </source>
</evidence>
<dbReference type="Pfam" id="PF12019">
    <property type="entry name" value="GspH"/>
    <property type="match status" value="1"/>
</dbReference>
<reference evidence="14" key="1">
    <citation type="submission" date="2018-06" db="EMBL/GenBank/DDBJ databases">
        <title>Whole genome sequencing of four bacterial strains from South Shetland trench revealing bio-synthetic gene clusters.</title>
        <authorList>
            <person name="Abdel-Mageed W.M."/>
            <person name="Lehri B."/>
            <person name="Jarmusch S."/>
            <person name="Miranda K."/>
            <person name="Goodfellow M."/>
            <person name="Jaspars M."/>
            <person name="Karlyshev A.V."/>
        </authorList>
    </citation>
    <scope>NUCLEOTIDE SEQUENCE [LARGE SCALE GENOMIC DNA]</scope>
    <source>
        <strain evidence="14">SST4</strain>
    </source>
</reference>